<dbReference type="PANTHER" id="PTHR33835:SF1">
    <property type="entry name" value="METALLO-BETA-LACTAMASE DOMAIN-CONTAINING PROTEIN"/>
    <property type="match status" value="1"/>
</dbReference>
<dbReference type="Proteomes" id="UP000184222">
    <property type="component" value="Chromosome"/>
</dbReference>
<dbReference type="AlphaFoldDB" id="A0A1L4BQC7"/>
<dbReference type="STRING" id="573570.F7310_01130"/>
<reference evidence="1 2" key="1">
    <citation type="journal article" date="2016" name="Appl. Environ. Microbiol.">
        <title>Whole genome relationships among Francisella bacteria of diverse origin define new species and provide specific regions for detection.</title>
        <authorList>
            <person name="Challacombe J.F."/>
            <person name="Petersen J.M."/>
            <person name="Gallegos-Graves V."/>
            <person name="Hodge D."/>
            <person name="Pillai S."/>
            <person name="Kuske C.R."/>
        </authorList>
    </citation>
    <scope>NUCLEOTIDE SEQUENCE [LARGE SCALE GENOMIC DNA]</scope>
    <source>
        <strain evidence="2">TX07-7310</strain>
    </source>
</reference>
<keyword evidence="2" id="KW-1185">Reference proteome</keyword>
<evidence type="ECO:0008006" key="3">
    <source>
        <dbReference type="Google" id="ProtNLM"/>
    </source>
</evidence>
<dbReference type="InterPro" id="IPR036866">
    <property type="entry name" value="RibonucZ/Hydroxyglut_hydro"/>
</dbReference>
<dbReference type="RefSeq" id="WP_072711243.1">
    <property type="nucleotide sequence ID" value="NZ_CP016796.1"/>
</dbReference>
<sequence length="230" mass="26383">MLEQLSKNLWICNGDSVPFYGLPYSTRMTVIRLANDELFIHSPIKADSELISQVSKLGKVKFLISPNKIHHLFLQDWAKIFPDAKIYASPGLRNKRKDINFTADLKDSSEPEWQGGIDQLIFKGSRVMQEVVFFHKASKTLILTDLIENFDENYFSGFKGLIARLSGIVAPNGKTPIDWRLSFFFGKKQARECFDRIIAWQPERIIVAHGKNIEANAADFLKKSFKWLTK</sequence>
<name>A0A1L4BQC7_9GAMM</name>
<dbReference type="PANTHER" id="PTHR33835">
    <property type="entry name" value="YALI0C07656P"/>
    <property type="match status" value="1"/>
</dbReference>
<dbReference type="InterPro" id="IPR025638">
    <property type="entry name" value="DUF4336"/>
</dbReference>
<organism evidence="1 2">
    <name type="scientific">Francisella uliginis</name>
    <dbReference type="NCBI Taxonomy" id="573570"/>
    <lineage>
        <taxon>Bacteria</taxon>
        <taxon>Pseudomonadati</taxon>
        <taxon>Pseudomonadota</taxon>
        <taxon>Gammaproteobacteria</taxon>
        <taxon>Thiotrichales</taxon>
        <taxon>Francisellaceae</taxon>
        <taxon>Francisella</taxon>
    </lineage>
</organism>
<dbReference type="KEGG" id="frx:F7310_01130"/>
<gene>
    <name evidence="1" type="ORF">F7310_01130</name>
</gene>
<proteinExistence type="predicted"/>
<dbReference type="OrthoDB" id="450111at2"/>
<dbReference type="SUPFAM" id="SSF56281">
    <property type="entry name" value="Metallo-hydrolase/oxidoreductase"/>
    <property type="match status" value="1"/>
</dbReference>
<dbReference type="Pfam" id="PF14234">
    <property type="entry name" value="DUF4336"/>
    <property type="match status" value="1"/>
</dbReference>
<evidence type="ECO:0000313" key="2">
    <source>
        <dbReference type="Proteomes" id="UP000184222"/>
    </source>
</evidence>
<evidence type="ECO:0000313" key="1">
    <source>
        <dbReference type="EMBL" id="API86044.1"/>
    </source>
</evidence>
<dbReference type="EMBL" id="CP016796">
    <property type="protein sequence ID" value="API86044.1"/>
    <property type="molecule type" value="Genomic_DNA"/>
</dbReference>
<protein>
    <recommendedName>
        <fullName evidence="3">DUF4336 domain-containing protein</fullName>
    </recommendedName>
</protein>
<accession>A0A1L4BQC7</accession>